<name>A0AAN6Q0J6_9PEZI</name>
<keyword evidence="2" id="KW-1185">Reference proteome</keyword>
<evidence type="ECO:0000313" key="2">
    <source>
        <dbReference type="Proteomes" id="UP001305647"/>
    </source>
</evidence>
<organism evidence="1 2">
    <name type="scientific">Parathielavia hyrcaniae</name>
    <dbReference type="NCBI Taxonomy" id="113614"/>
    <lineage>
        <taxon>Eukaryota</taxon>
        <taxon>Fungi</taxon>
        <taxon>Dikarya</taxon>
        <taxon>Ascomycota</taxon>
        <taxon>Pezizomycotina</taxon>
        <taxon>Sordariomycetes</taxon>
        <taxon>Sordariomycetidae</taxon>
        <taxon>Sordariales</taxon>
        <taxon>Chaetomiaceae</taxon>
        <taxon>Parathielavia</taxon>
    </lineage>
</organism>
<dbReference type="AlphaFoldDB" id="A0AAN6Q0J6"/>
<evidence type="ECO:0000313" key="1">
    <source>
        <dbReference type="EMBL" id="KAK4101370.1"/>
    </source>
</evidence>
<dbReference type="Proteomes" id="UP001305647">
    <property type="component" value="Unassembled WGS sequence"/>
</dbReference>
<reference evidence="1" key="1">
    <citation type="journal article" date="2023" name="Mol. Phylogenet. Evol.">
        <title>Genome-scale phylogeny and comparative genomics of the fungal order Sordariales.</title>
        <authorList>
            <person name="Hensen N."/>
            <person name="Bonometti L."/>
            <person name="Westerberg I."/>
            <person name="Brannstrom I.O."/>
            <person name="Guillou S."/>
            <person name="Cros-Aarteil S."/>
            <person name="Calhoun S."/>
            <person name="Haridas S."/>
            <person name="Kuo A."/>
            <person name="Mondo S."/>
            <person name="Pangilinan J."/>
            <person name="Riley R."/>
            <person name="LaButti K."/>
            <person name="Andreopoulos B."/>
            <person name="Lipzen A."/>
            <person name="Chen C."/>
            <person name="Yan M."/>
            <person name="Daum C."/>
            <person name="Ng V."/>
            <person name="Clum A."/>
            <person name="Steindorff A."/>
            <person name="Ohm R.A."/>
            <person name="Martin F."/>
            <person name="Silar P."/>
            <person name="Natvig D.O."/>
            <person name="Lalanne C."/>
            <person name="Gautier V."/>
            <person name="Ament-Velasquez S.L."/>
            <person name="Kruys A."/>
            <person name="Hutchinson M.I."/>
            <person name="Powell A.J."/>
            <person name="Barry K."/>
            <person name="Miller A.N."/>
            <person name="Grigoriev I.V."/>
            <person name="Debuchy R."/>
            <person name="Gladieux P."/>
            <person name="Hiltunen Thoren M."/>
            <person name="Johannesson H."/>
        </authorList>
    </citation>
    <scope>NUCLEOTIDE SEQUENCE</scope>
    <source>
        <strain evidence="1">CBS 757.83</strain>
    </source>
</reference>
<comment type="caution">
    <text evidence="1">The sequence shown here is derived from an EMBL/GenBank/DDBJ whole genome shotgun (WGS) entry which is preliminary data.</text>
</comment>
<dbReference type="EMBL" id="MU863635">
    <property type="protein sequence ID" value="KAK4101370.1"/>
    <property type="molecule type" value="Genomic_DNA"/>
</dbReference>
<sequence length="149" mass="15827">MDGIRMRVNVRSTPVEEGAVIRRACRTLCLSYAQAGQPNQRTHFGLAANGSSLQGGVVGGTHEDLQVSVLGRFLQPARMEEAASRSRVVSDSDEGRSCSAHSPNAQCSKVPGVVFLRCCNAVQPLNVTLIRRPSVLALGLAPRQGSSTI</sequence>
<protein>
    <submittedName>
        <fullName evidence="1">Uncharacterized protein</fullName>
    </submittedName>
</protein>
<proteinExistence type="predicted"/>
<reference evidence="1" key="2">
    <citation type="submission" date="2023-05" db="EMBL/GenBank/DDBJ databases">
        <authorList>
            <consortium name="Lawrence Berkeley National Laboratory"/>
            <person name="Steindorff A."/>
            <person name="Hensen N."/>
            <person name="Bonometti L."/>
            <person name="Westerberg I."/>
            <person name="Brannstrom I.O."/>
            <person name="Guillou S."/>
            <person name="Cros-Aarteil S."/>
            <person name="Calhoun S."/>
            <person name="Haridas S."/>
            <person name="Kuo A."/>
            <person name="Mondo S."/>
            <person name="Pangilinan J."/>
            <person name="Riley R."/>
            <person name="Labutti K."/>
            <person name="Andreopoulos B."/>
            <person name="Lipzen A."/>
            <person name="Chen C."/>
            <person name="Yanf M."/>
            <person name="Daum C."/>
            <person name="Ng V."/>
            <person name="Clum A."/>
            <person name="Ohm R."/>
            <person name="Martin F."/>
            <person name="Silar P."/>
            <person name="Natvig D."/>
            <person name="Lalanne C."/>
            <person name="Gautier V."/>
            <person name="Ament-Velasquez S.L."/>
            <person name="Kruys A."/>
            <person name="Hutchinson M.I."/>
            <person name="Powell A.J."/>
            <person name="Barry K."/>
            <person name="Miller A.N."/>
            <person name="Grigoriev I.V."/>
            <person name="Debuchy R."/>
            <person name="Gladieux P."/>
            <person name="Thoren M.H."/>
            <person name="Johannesson H."/>
        </authorList>
    </citation>
    <scope>NUCLEOTIDE SEQUENCE</scope>
    <source>
        <strain evidence="1">CBS 757.83</strain>
    </source>
</reference>
<gene>
    <name evidence="1" type="ORF">N658DRAFT_58332</name>
</gene>
<accession>A0AAN6Q0J6</accession>